<gene>
    <name evidence="1" type="ORF">C2G38_2217284</name>
</gene>
<organism evidence="1 2">
    <name type="scientific">Gigaspora rosea</name>
    <dbReference type="NCBI Taxonomy" id="44941"/>
    <lineage>
        <taxon>Eukaryota</taxon>
        <taxon>Fungi</taxon>
        <taxon>Fungi incertae sedis</taxon>
        <taxon>Mucoromycota</taxon>
        <taxon>Glomeromycotina</taxon>
        <taxon>Glomeromycetes</taxon>
        <taxon>Diversisporales</taxon>
        <taxon>Gigasporaceae</taxon>
        <taxon>Gigaspora</taxon>
    </lineage>
</organism>
<evidence type="ECO:0000313" key="2">
    <source>
        <dbReference type="Proteomes" id="UP000266673"/>
    </source>
</evidence>
<protein>
    <submittedName>
        <fullName evidence="1">Uncharacterized protein</fullName>
    </submittedName>
</protein>
<dbReference type="Proteomes" id="UP000266673">
    <property type="component" value="Unassembled WGS sequence"/>
</dbReference>
<reference evidence="1 2" key="1">
    <citation type="submission" date="2018-06" db="EMBL/GenBank/DDBJ databases">
        <title>Comparative genomics reveals the genomic features of Rhizophagus irregularis, R. cerebriforme, R. diaphanum and Gigaspora rosea, and their symbiotic lifestyle signature.</title>
        <authorList>
            <person name="Morin E."/>
            <person name="San Clemente H."/>
            <person name="Chen E.C.H."/>
            <person name="De La Providencia I."/>
            <person name="Hainaut M."/>
            <person name="Kuo A."/>
            <person name="Kohler A."/>
            <person name="Murat C."/>
            <person name="Tang N."/>
            <person name="Roy S."/>
            <person name="Loubradou J."/>
            <person name="Henrissat B."/>
            <person name="Grigoriev I.V."/>
            <person name="Corradi N."/>
            <person name="Roux C."/>
            <person name="Martin F.M."/>
        </authorList>
    </citation>
    <scope>NUCLEOTIDE SEQUENCE [LARGE SCALE GENOMIC DNA]</scope>
    <source>
        <strain evidence="1 2">DAOM 194757</strain>
    </source>
</reference>
<comment type="caution">
    <text evidence="1">The sequence shown here is derived from an EMBL/GenBank/DDBJ whole genome shotgun (WGS) entry which is preliminary data.</text>
</comment>
<dbReference type="EMBL" id="QKWP01001826">
    <property type="protein sequence ID" value="RIB06384.1"/>
    <property type="molecule type" value="Genomic_DNA"/>
</dbReference>
<keyword evidence="2" id="KW-1185">Reference proteome</keyword>
<evidence type="ECO:0000313" key="1">
    <source>
        <dbReference type="EMBL" id="RIB06384.1"/>
    </source>
</evidence>
<dbReference type="AlphaFoldDB" id="A0A397U890"/>
<name>A0A397U890_9GLOM</name>
<proteinExistence type="predicted"/>
<accession>A0A397U890</accession>
<sequence length="164" mass="19322">MLLQEIIRKVQNIGGKKLTRVDHLEAVYYLEKLLKKTRVNITLLKTLNKYLEKNLKEQRPTDLKSKQDEHTLCSKNTALFFFVEFALVRCVQYEVNIKEHKNENDCKDKENCKNRKDYKDKDLGILVCLVAIKGSKQLVPIALELNDQIPQALKYWILQKAYRL</sequence>